<gene>
    <name evidence="3" type="ORF">PCOR1329_LOCUS14854</name>
</gene>
<name>A0ABN9QUL1_9DINO</name>
<evidence type="ECO:0000256" key="2">
    <source>
        <dbReference type="SAM" id="Phobius"/>
    </source>
</evidence>
<evidence type="ECO:0000313" key="4">
    <source>
        <dbReference type="Proteomes" id="UP001189429"/>
    </source>
</evidence>
<keyword evidence="2" id="KW-0472">Membrane</keyword>
<evidence type="ECO:0000256" key="1">
    <source>
        <dbReference type="SAM" id="MobiDB-lite"/>
    </source>
</evidence>
<sequence>MGFCQHWSSFLIAIIGLWAVAFLGAGGRRQNTWMYNEPSITMRDRSPAAPPQQHGTPKPPRGPSAAGLGPGGQGRPSTAPPEQSGAPMEGGPPAALPKRNVAPTGEGRAAAPPQQAPLEWSGAPREGGHPATPPQQSGVPKDEGRPAAPVQQSKSPEEGDWGGLARARSWRTCNMSYRTARKLSTIYIVSDALKLTYVLMSKSGSSTIRDMMGTKNAAKPNWNYTVFTVVRDPLERSVSWFFEIEWKNYKKKSGALQAFDNATAKLARTNGDRGHGHGQRTVFLPPRHYYDFVGTLANIATDWAQLGELQKQRFGIVNWPQVVPRQRDHHSSYGKTLDVATLPVSLKQRVCNIYRDDYCCFHLPVPAACRVDCAGGLPQRSYDPT</sequence>
<comment type="caution">
    <text evidence="3">The sequence shown here is derived from an EMBL/GenBank/DDBJ whole genome shotgun (WGS) entry which is preliminary data.</text>
</comment>
<feature type="transmembrane region" description="Helical" evidence="2">
    <location>
        <begin position="6"/>
        <end position="25"/>
    </location>
</feature>
<accession>A0ABN9QUL1</accession>
<reference evidence="3" key="1">
    <citation type="submission" date="2023-10" db="EMBL/GenBank/DDBJ databases">
        <authorList>
            <person name="Chen Y."/>
            <person name="Shah S."/>
            <person name="Dougan E. K."/>
            <person name="Thang M."/>
            <person name="Chan C."/>
        </authorList>
    </citation>
    <scope>NUCLEOTIDE SEQUENCE [LARGE SCALE GENOMIC DNA]</scope>
</reference>
<dbReference type="InterPro" id="IPR005331">
    <property type="entry name" value="Sulfotransferase"/>
</dbReference>
<dbReference type="Pfam" id="PF03567">
    <property type="entry name" value="Sulfotransfer_2"/>
    <property type="match status" value="1"/>
</dbReference>
<evidence type="ECO:0000313" key="3">
    <source>
        <dbReference type="EMBL" id="CAK0809645.1"/>
    </source>
</evidence>
<proteinExistence type="predicted"/>
<protein>
    <recommendedName>
        <fullName evidence="5">Sulfotransferase</fullName>
    </recommendedName>
</protein>
<feature type="region of interest" description="Disordered" evidence="1">
    <location>
        <begin position="41"/>
        <end position="163"/>
    </location>
</feature>
<dbReference type="EMBL" id="CAUYUJ010004448">
    <property type="protein sequence ID" value="CAK0809645.1"/>
    <property type="molecule type" value="Genomic_DNA"/>
</dbReference>
<evidence type="ECO:0008006" key="5">
    <source>
        <dbReference type="Google" id="ProtNLM"/>
    </source>
</evidence>
<keyword evidence="2" id="KW-0812">Transmembrane</keyword>
<organism evidence="3 4">
    <name type="scientific">Prorocentrum cordatum</name>
    <dbReference type="NCBI Taxonomy" id="2364126"/>
    <lineage>
        <taxon>Eukaryota</taxon>
        <taxon>Sar</taxon>
        <taxon>Alveolata</taxon>
        <taxon>Dinophyceae</taxon>
        <taxon>Prorocentrales</taxon>
        <taxon>Prorocentraceae</taxon>
        <taxon>Prorocentrum</taxon>
    </lineage>
</organism>
<keyword evidence="4" id="KW-1185">Reference proteome</keyword>
<keyword evidence="2" id="KW-1133">Transmembrane helix</keyword>
<dbReference type="Proteomes" id="UP001189429">
    <property type="component" value="Unassembled WGS sequence"/>
</dbReference>